<accession>A0A6C0LT36</accession>
<protein>
    <recommendedName>
        <fullName evidence="2">Thioredoxin domain-containing protein</fullName>
    </recommendedName>
</protein>
<dbReference type="GO" id="GO:0005783">
    <property type="term" value="C:endoplasmic reticulum"/>
    <property type="evidence" value="ECO:0007669"/>
    <property type="project" value="TreeGrafter"/>
</dbReference>
<dbReference type="PROSITE" id="PS51352">
    <property type="entry name" value="THIOREDOXIN_2"/>
    <property type="match status" value="1"/>
</dbReference>
<dbReference type="GO" id="GO:0006457">
    <property type="term" value="P:protein folding"/>
    <property type="evidence" value="ECO:0007669"/>
    <property type="project" value="TreeGrafter"/>
</dbReference>
<feature type="transmembrane region" description="Helical" evidence="1">
    <location>
        <begin position="9"/>
        <end position="28"/>
    </location>
</feature>
<proteinExistence type="predicted"/>
<dbReference type="Gene3D" id="3.40.30.10">
    <property type="entry name" value="Glutaredoxin"/>
    <property type="match status" value="1"/>
</dbReference>
<feature type="domain" description="Thioredoxin" evidence="2">
    <location>
        <begin position="44"/>
        <end position="157"/>
    </location>
</feature>
<dbReference type="InterPro" id="IPR051063">
    <property type="entry name" value="PDI"/>
</dbReference>
<reference evidence="3" key="1">
    <citation type="journal article" date="2020" name="Nature">
        <title>Giant virus diversity and host interactions through global metagenomics.</title>
        <authorList>
            <person name="Schulz F."/>
            <person name="Roux S."/>
            <person name="Paez-Espino D."/>
            <person name="Jungbluth S."/>
            <person name="Walsh D.A."/>
            <person name="Denef V.J."/>
            <person name="McMahon K.D."/>
            <person name="Konstantinidis K.T."/>
            <person name="Eloe-Fadrosh E.A."/>
            <person name="Kyrpides N.C."/>
            <person name="Woyke T."/>
        </authorList>
    </citation>
    <scope>NUCLEOTIDE SEQUENCE</scope>
    <source>
        <strain evidence="3">GVMAG-S-1014582-52</strain>
    </source>
</reference>
<dbReference type="GO" id="GO:0003756">
    <property type="term" value="F:protein disulfide isomerase activity"/>
    <property type="evidence" value="ECO:0007669"/>
    <property type="project" value="TreeGrafter"/>
</dbReference>
<sequence length="159" mass="18200">MFKNLSKKQIIIIVIILIIVAIGIYHFSKCSEKIKRENNNRQFIRPIETMENKPLTTLYDNGIKQTPFTLYNFYDPECGWAKKFIPAWNEIAKKLETVSIISVKAVDTTDPQNKDLAFYYGISGSPTVILVTPNRNVEYSGDRSVGDLLGFVTRAIKEY</sequence>
<dbReference type="InterPro" id="IPR013766">
    <property type="entry name" value="Thioredoxin_domain"/>
</dbReference>
<dbReference type="SUPFAM" id="SSF52833">
    <property type="entry name" value="Thioredoxin-like"/>
    <property type="match status" value="1"/>
</dbReference>
<keyword evidence="1" id="KW-0472">Membrane</keyword>
<keyword evidence="1" id="KW-0812">Transmembrane</keyword>
<evidence type="ECO:0000256" key="1">
    <source>
        <dbReference type="SAM" id="Phobius"/>
    </source>
</evidence>
<dbReference type="CDD" id="cd02961">
    <property type="entry name" value="PDI_a_family"/>
    <property type="match status" value="1"/>
</dbReference>
<evidence type="ECO:0000313" key="3">
    <source>
        <dbReference type="EMBL" id="QHU33168.1"/>
    </source>
</evidence>
<dbReference type="InterPro" id="IPR036249">
    <property type="entry name" value="Thioredoxin-like_sf"/>
</dbReference>
<dbReference type="EMBL" id="MN740556">
    <property type="protein sequence ID" value="QHU33168.1"/>
    <property type="molecule type" value="Genomic_DNA"/>
</dbReference>
<dbReference type="PANTHER" id="PTHR45672">
    <property type="entry name" value="PROTEIN DISULFIDE-ISOMERASE C17H9.14C-RELATED"/>
    <property type="match status" value="1"/>
</dbReference>
<name>A0A6C0LT36_9ZZZZ</name>
<dbReference type="Pfam" id="PF00085">
    <property type="entry name" value="Thioredoxin"/>
    <property type="match status" value="1"/>
</dbReference>
<organism evidence="3">
    <name type="scientific">viral metagenome</name>
    <dbReference type="NCBI Taxonomy" id="1070528"/>
    <lineage>
        <taxon>unclassified sequences</taxon>
        <taxon>metagenomes</taxon>
        <taxon>organismal metagenomes</taxon>
    </lineage>
</organism>
<keyword evidence="1" id="KW-1133">Transmembrane helix</keyword>
<dbReference type="AlphaFoldDB" id="A0A6C0LT36"/>
<evidence type="ECO:0000259" key="2">
    <source>
        <dbReference type="PROSITE" id="PS51352"/>
    </source>
</evidence>